<keyword evidence="2" id="KW-1133">Transmembrane helix</keyword>
<protein>
    <submittedName>
        <fullName evidence="3">Uncharacterized protein</fullName>
    </submittedName>
</protein>
<gene>
    <name evidence="3" type="ORF">NC653_031982</name>
</gene>
<evidence type="ECO:0000256" key="2">
    <source>
        <dbReference type="SAM" id="Phobius"/>
    </source>
</evidence>
<dbReference type="Proteomes" id="UP001164929">
    <property type="component" value="Chromosome 13"/>
</dbReference>
<feature type="region of interest" description="Disordered" evidence="1">
    <location>
        <begin position="42"/>
        <end position="67"/>
    </location>
</feature>
<dbReference type="AlphaFoldDB" id="A0AAD6LZS9"/>
<accession>A0AAD6LZS9</accession>
<keyword evidence="4" id="KW-1185">Reference proteome</keyword>
<name>A0AAD6LZS9_9ROSI</name>
<proteinExistence type="predicted"/>
<sequence>MDIVLQGLLGRVVCQYYVVLFLGAILVSVAIAHSIHDVKPNDPIERTTRRLTTMQGPPISPRRRSWS</sequence>
<evidence type="ECO:0000313" key="3">
    <source>
        <dbReference type="EMBL" id="KAJ6976308.1"/>
    </source>
</evidence>
<reference evidence="3" key="1">
    <citation type="journal article" date="2023" name="Mol. Ecol. Resour.">
        <title>Chromosome-level genome assembly of a triploid poplar Populus alba 'Berolinensis'.</title>
        <authorList>
            <person name="Chen S."/>
            <person name="Yu Y."/>
            <person name="Wang X."/>
            <person name="Wang S."/>
            <person name="Zhang T."/>
            <person name="Zhou Y."/>
            <person name="He R."/>
            <person name="Meng N."/>
            <person name="Wang Y."/>
            <person name="Liu W."/>
            <person name="Liu Z."/>
            <person name="Liu J."/>
            <person name="Guo Q."/>
            <person name="Huang H."/>
            <person name="Sederoff R.R."/>
            <person name="Wang G."/>
            <person name="Qu G."/>
            <person name="Chen S."/>
        </authorList>
    </citation>
    <scope>NUCLEOTIDE SEQUENCE</scope>
    <source>
        <strain evidence="3">SC-2020</strain>
    </source>
</reference>
<feature type="transmembrane region" description="Helical" evidence="2">
    <location>
        <begin position="16"/>
        <end position="36"/>
    </location>
</feature>
<comment type="caution">
    <text evidence="3">The sequence shown here is derived from an EMBL/GenBank/DDBJ whole genome shotgun (WGS) entry which is preliminary data.</text>
</comment>
<evidence type="ECO:0000256" key="1">
    <source>
        <dbReference type="SAM" id="MobiDB-lite"/>
    </source>
</evidence>
<keyword evidence="2" id="KW-0472">Membrane</keyword>
<keyword evidence="2" id="KW-0812">Transmembrane</keyword>
<organism evidence="3 4">
    <name type="scientific">Populus alba x Populus x berolinensis</name>
    <dbReference type="NCBI Taxonomy" id="444605"/>
    <lineage>
        <taxon>Eukaryota</taxon>
        <taxon>Viridiplantae</taxon>
        <taxon>Streptophyta</taxon>
        <taxon>Embryophyta</taxon>
        <taxon>Tracheophyta</taxon>
        <taxon>Spermatophyta</taxon>
        <taxon>Magnoliopsida</taxon>
        <taxon>eudicotyledons</taxon>
        <taxon>Gunneridae</taxon>
        <taxon>Pentapetalae</taxon>
        <taxon>rosids</taxon>
        <taxon>fabids</taxon>
        <taxon>Malpighiales</taxon>
        <taxon>Salicaceae</taxon>
        <taxon>Saliceae</taxon>
        <taxon>Populus</taxon>
    </lineage>
</organism>
<evidence type="ECO:0000313" key="4">
    <source>
        <dbReference type="Proteomes" id="UP001164929"/>
    </source>
</evidence>
<dbReference type="EMBL" id="JAQIZT010000013">
    <property type="protein sequence ID" value="KAJ6976308.1"/>
    <property type="molecule type" value="Genomic_DNA"/>
</dbReference>